<organism evidence="2 3">
    <name type="scientific">Methylobacterium aquaticum</name>
    <dbReference type="NCBI Taxonomy" id="270351"/>
    <lineage>
        <taxon>Bacteria</taxon>
        <taxon>Pseudomonadati</taxon>
        <taxon>Pseudomonadota</taxon>
        <taxon>Alphaproteobacteria</taxon>
        <taxon>Hyphomicrobiales</taxon>
        <taxon>Methylobacteriaceae</taxon>
        <taxon>Methylobacterium</taxon>
    </lineage>
</organism>
<accession>A0A0C6FBX3</accession>
<protein>
    <submittedName>
        <fullName evidence="2">Uncharacterized protein</fullName>
    </submittedName>
</protein>
<reference evidence="2 3" key="1">
    <citation type="journal article" date="2015" name="Genome Announc.">
        <title>Complete Genome Sequence of Methylobacterium aquaticum Strain 22A, Isolated from Racomitrium japonicum Moss.</title>
        <authorList>
            <person name="Tani A."/>
            <person name="Ogura Y."/>
            <person name="Hayashi T."/>
            <person name="Kimbara K."/>
        </authorList>
    </citation>
    <scope>NUCLEOTIDE SEQUENCE [LARGE SCALE GENOMIC DNA]</scope>
    <source>
        <strain evidence="2 3">MA-22A</strain>
        <plasmid evidence="3">Plasmid pMaq22A_2p DNA</plasmid>
    </source>
</reference>
<proteinExistence type="predicted"/>
<evidence type="ECO:0000256" key="1">
    <source>
        <dbReference type="SAM" id="Phobius"/>
    </source>
</evidence>
<feature type="transmembrane region" description="Helical" evidence="1">
    <location>
        <begin position="7"/>
        <end position="24"/>
    </location>
</feature>
<keyword evidence="2" id="KW-0614">Plasmid</keyword>
<feature type="transmembrane region" description="Helical" evidence="1">
    <location>
        <begin position="30"/>
        <end position="51"/>
    </location>
</feature>
<geneLocation type="plasmid" evidence="3">
    <name>pMaq22A_2p DNA</name>
</geneLocation>
<gene>
    <name evidence="2" type="ORF">Maq22A_2p42345</name>
</gene>
<sequence length="287" mass="30959">MPSNRELWAGLAFFALAAGALVLFRRPFDVVGWAGLAGCVAFVVLACCGLVKPDIGLVKPGIQVGRREIDDPETPERPWTIGDAPLEDIPIGDPLPDELCILETTIAALEAVGGLERGEIDARSLWRAAQRLDPGRPVGIYEAIGSFAALHDDGHPRIGRLIFVPAHTEYDAPLLAEITACTLASLGHAVQPRDITVTLPPEGNQGTARVAFPIEGRTRTVNCEYLWKYPPADLIPALGRFGRPEDPRDLVCADPGDQTLLYAAIRSGSLMELNHRLPAADDLFHEA</sequence>
<dbReference type="RefSeq" id="WP_145984788.1">
    <property type="nucleotide sequence ID" value="NZ_AP014706.1"/>
</dbReference>
<evidence type="ECO:0000313" key="2">
    <source>
        <dbReference type="EMBL" id="BAQ50206.1"/>
    </source>
</evidence>
<dbReference type="OrthoDB" id="7914204at2"/>
<keyword evidence="1" id="KW-0472">Membrane</keyword>
<dbReference type="PATRIC" id="fig|270351.10.peg.7381"/>
<dbReference type="KEGG" id="maqu:Maq22A_2p42345"/>
<keyword evidence="1" id="KW-1133">Transmembrane helix</keyword>
<dbReference type="Proteomes" id="UP000061432">
    <property type="component" value="Plasmid pMaq22A_2p"/>
</dbReference>
<reference evidence="3" key="2">
    <citation type="submission" date="2015-01" db="EMBL/GenBank/DDBJ databases">
        <title>Complete genome sequence of Methylobacterium aquaticum strain 22A.</title>
        <authorList>
            <person name="Tani A."/>
            <person name="Ogura Y."/>
            <person name="Hayashi T."/>
        </authorList>
    </citation>
    <scope>NUCLEOTIDE SEQUENCE [LARGE SCALE GENOMIC DNA]</scope>
    <source>
        <strain evidence="3">MA-22A</strain>
        <plasmid evidence="3">Plasmid pMaq22A_2p DNA</plasmid>
    </source>
</reference>
<keyword evidence="1" id="KW-0812">Transmembrane</keyword>
<name>A0A0C6FBX3_9HYPH</name>
<dbReference type="AlphaFoldDB" id="A0A0C6FBX3"/>
<dbReference type="EMBL" id="AP014706">
    <property type="protein sequence ID" value="BAQ50206.1"/>
    <property type="molecule type" value="Genomic_DNA"/>
</dbReference>
<evidence type="ECO:0000313" key="3">
    <source>
        <dbReference type="Proteomes" id="UP000061432"/>
    </source>
</evidence>